<dbReference type="Proteomes" id="UP001597273">
    <property type="component" value="Unassembled WGS sequence"/>
</dbReference>
<evidence type="ECO:0000313" key="1">
    <source>
        <dbReference type="EMBL" id="MFD1864196.1"/>
    </source>
</evidence>
<organism evidence="1 2">
    <name type="scientific">Planococcus chinensis</name>
    <dbReference type="NCBI Taxonomy" id="272917"/>
    <lineage>
        <taxon>Bacteria</taxon>
        <taxon>Bacillati</taxon>
        <taxon>Bacillota</taxon>
        <taxon>Bacilli</taxon>
        <taxon>Bacillales</taxon>
        <taxon>Caryophanaceae</taxon>
        <taxon>Planococcus</taxon>
    </lineage>
</organism>
<evidence type="ECO:0000313" key="2">
    <source>
        <dbReference type="Proteomes" id="UP001597273"/>
    </source>
</evidence>
<proteinExistence type="predicted"/>
<keyword evidence="2" id="KW-1185">Reference proteome</keyword>
<comment type="caution">
    <text evidence="1">The sequence shown here is derived from an EMBL/GenBank/DDBJ whole genome shotgun (WGS) entry which is preliminary data.</text>
</comment>
<name>A0ABW4QKM2_9BACL</name>
<protein>
    <submittedName>
        <fullName evidence="1">Uncharacterized protein</fullName>
    </submittedName>
</protein>
<reference evidence="2" key="1">
    <citation type="journal article" date="2019" name="Int. J. Syst. Evol. Microbiol.">
        <title>The Global Catalogue of Microorganisms (GCM) 10K type strain sequencing project: providing services to taxonomists for standard genome sequencing and annotation.</title>
        <authorList>
            <consortium name="The Broad Institute Genomics Platform"/>
            <consortium name="The Broad Institute Genome Sequencing Center for Infectious Disease"/>
            <person name="Wu L."/>
            <person name="Ma J."/>
        </authorList>
    </citation>
    <scope>NUCLEOTIDE SEQUENCE [LARGE SCALE GENOMIC DNA]</scope>
    <source>
        <strain evidence="2">CGMCC 1.15475</strain>
    </source>
</reference>
<dbReference type="RefSeq" id="WP_204890575.1">
    <property type="nucleotide sequence ID" value="NZ_JBHUFW010000011.1"/>
</dbReference>
<sequence>MKLQSIFNQLLGMKRNMGDEIRQLIYDRDNFAKLITDAKLSKLSIDLFEIEDEHMLSFIVFAEKSQFNNWVEAYSALFKRYLYAMEDWDIWIEARETDEEWTAAMKNIWIHEYFFKWHRLVFEPAHIERLVSSVKGEFIALNKPSPKIEQFTRSLTNVEAILIRKGSVYDHFFGESDGHYFIYDWGIYD</sequence>
<gene>
    <name evidence="1" type="ORF">ACFSDB_14900</name>
</gene>
<accession>A0ABW4QKM2</accession>
<dbReference type="EMBL" id="JBHUFW010000011">
    <property type="protein sequence ID" value="MFD1864196.1"/>
    <property type="molecule type" value="Genomic_DNA"/>
</dbReference>